<name>A0A420WEF8_9PROT</name>
<sequence length="592" mass="65662">MVQFTVFSLLRSLLCMAILLFAVTNTAAEERYTSYDIQIEVEKSGAITVTETINLIAENDQIKRGIFRELPRYYSFLDVKLENDYQLLSIKRNGKAENYTVIENGNAVTWRIGRADYILPVGPHSYEIKYRVPEQIRRHRDDESGPDRDELYWNATGSYVLFPVEKASATIIFPEGANIIDAAAYIGRYGENRKNYTQQIQGNVVSFSTTQGLLPREGLTVSAAIKPNIIAPMSAERKRELEWIRNGGKVVLGLGGVGLFLYYIMMWNRVGRDPVKPPVFPRYAPPKGYSPAAVHFIHFKGFRKMDAMTALMMGLSLRDVLDIKAEKKKTTIISAPENIPQAQLLSDETQFMKVFFPKKHPEKIVLDRKTDARFYKRVIRFKSYLRKKYSHDYHRSNAGWGLLGIILSVVMVFVVLSLPVSLSGAMVGGFILLIAALNILFFILLRAPTKKGAQINSEIDGFKLYLNTAEEKRINTANPIGDRPPLMTVELYERFLPYAVALGVEKPWTKQFEKTLPLEAKEYRPRYAHGSLIDGKGGNPFKMSEALATAMTAGVAAAAPVSQSSSSGGFSSGSGGGGFSGGGGGGGGSGGW</sequence>
<dbReference type="EMBL" id="RBII01000002">
    <property type="protein sequence ID" value="RKQ69368.1"/>
    <property type="molecule type" value="Genomic_DNA"/>
</dbReference>
<feature type="region of interest" description="Disordered" evidence="1">
    <location>
        <begin position="562"/>
        <end position="592"/>
    </location>
</feature>
<proteinExistence type="predicted"/>
<dbReference type="InterPro" id="IPR048389">
    <property type="entry name" value="YciQ-like_C"/>
</dbReference>
<feature type="transmembrane region" description="Helical" evidence="2">
    <location>
        <begin position="424"/>
        <end position="445"/>
    </location>
</feature>
<feature type="chain" id="PRO_5019167826" evidence="3">
    <location>
        <begin position="28"/>
        <end position="592"/>
    </location>
</feature>
<dbReference type="FunCoup" id="A0A420WEF8">
    <property type="interactions" value="5"/>
</dbReference>
<feature type="domain" description="DUF2207" evidence="4">
    <location>
        <begin position="32"/>
        <end position="224"/>
    </location>
</feature>
<dbReference type="Pfam" id="PF20990">
    <property type="entry name" value="DUF2207_C"/>
    <property type="match status" value="1"/>
</dbReference>
<dbReference type="Proteomes" id="UP000282211">
    <property type="component" value="Unassembled WGS sequence"/>
</dbReference>
<dbReference type="OrthoDB" id="9767603at2"/>
<keyword evidence="7" id="KW-1185">Reference proteome</keyword>
<keyword evidence="2" id="KW-0472">Membrane</keyword>
<dbReference type="RefSeq" id="WP_121101949.1">
    <property type="nucleotide sequence ID" value="NZ_RBII01000002.1"/>
</dbReference>
<evidence type="ECO:0000259" key="5">
    <source>
        <dbReference type="Pfam" id="PF20990"/>
    </source>
</evidence>
<evidence type="ECO:0000313" key="7">
    <source>
        <dbReference type="Proteomes" id="UP000282211"/>
    </source>
</evidence>
<feature type="transmembrane region" description="Helical" evidence="2">
    <location>
        <begin position="398"/>
        <end position="418"/>
    </location>
</feature>
<feature type="compositionally biased region" description="Gly residues" evidence="1">
    <location>
        <begin position="570"/>
        <end position="592"/>
    </location>
</feature>
<feature type="signal peptide" evidence="3">
    <location>
        <begin position="1"/>
        <end position="27"/>
    </location>
</feature>
<dbReference type="AlphaFoldDB" id="A0A420WEF8"/>
<evidence type="ECO:0000256" key="3">
    <source>
        <dbReference type="SAM" id="SignalP"/>
    </source>
</evidence>
<feature type="domain" description="Predicted membrane protein YciQ-like C-terminal" evidence="5">
    <location>
        <begin position="281"/>
        <end position="512"/>
    </location>
</feature>
<evidence type="ECO:0000256" key="1">
    <source>
        <dbReference type="SAM" id="MobiDB-lite"/>
    </source>
</evidence>
<protein>
    <submittedName>
        <fullName evidence="6">Putative membrane protein DUF2207</fullName>
    </submittedName>
</protein>
<organism evidence="6 7">
    <name type="scientific">Litorimonas taeanensis</name>
    <dbReference type="NCBI Taxonomy" id="568099"/>
    <lineage>
        <taxon>Bacteria</taxon>
        <taxon>Pseudomonadati</taxon>
        <taxon>Pseudomonadota</taxon>
        <taxon>Alphaproteobacteria</taxon>
        <taxon>Maricaulales</taxon>
        <taxon>Robiginitomaculaceae</taxon>
    </lineage>
</organism>
<gene>
    <name evidence="6" type="ORF">DES40_2168</name>
</gene>
<keyword evidence="3" id="KW-0732">Signal</keyword>
<keyword evidence="2" id="KW-0812">Transmembrane</keyword>
<evidence type="ECO:0000259" key="4">
    <source>
        <dbReference type="Pfam" id="PF09972"/>
    </source>
</evidence>
<evidence type="ECO:0000256" key="2">
    <source>
        <dbReference type="SAM" id="Phobius"/>
    </source>
</evidence>
<feature type="transmembrane region" description="Helical" evidence="2">
    <location>
        <begin position="243"/>
        <end position="264"/>
    </location>
</feature>
<reference evidence="6 7" key="1">
    <citation type="submission" date="2018-10" db="EMBL/GenBank/DDBJ databases">
        <title>Genomic Encyclopedia of Type Strains, Phase IV (KMG-IV): sequencing the most valuable type-strain genomes for metagenomic binning, comparative biology and taxonomic classification.</title>
        <authorList>
            <person name="Goeker M."/>
        </authorList>
    </citation>
    <scope>NUCLEOTIDE SEQUENCE [LARGE SCALE GENOMIC DNA]</scope>
    <source>
        <strain evidence="6 7">DSM 22008</strain>
    </source>
</reference>
<dbReference type="Pfam" id="PF09972">
    <property type="entry name" value="DUF2207"/>
    <property type="match status" value="1"/>
</dbReference>
<dbReference type="InterPro" id="IPR018702">
    <property type="entry name" value="DUF2207"/>
</dbReference>
<comment type="caution">
    <text evidence="6">The sequence shown here is derived from an EMBL/GenBank/DDBJ whole genome shotgun (WGS) entry which is preliminary data.</text>
</comment>
<accession>A0A420WEF8</accession>
<dbReference type="InParanoid" id="A0A420WEF8"/>
<keyword evidence="2" id="KW-1133">Transmembrane helix</keyword>
<evidence type="ECO:0000313" key="6">
    <source>
        <dbReference type="EMBL" id="RKQ69368.1"/>
    </source>
</evidence>